<accession>A0A6J3JYR6</accession>
<keyword evidence="8" id="KW-1185">Reference proteome</keyword>
<feature type="compositionally biased region" description="Polar residues" evidence="6">
    <location>
        <begin position="182"/>
        <end position="199"/>
    </location>
</feature>
<dbReference type="Gene3D" id="2.60.120.260">
    <property type="entry name" value="Galactose-binding domain-like"/>
    <property type="match status" value="1"/>
</dbReference>
<dbReference type="Proteomes" id="UP000504631">
    <property type="component" value="Unplaced"/>
</dbReference>
<dbReference type="GeneID" id="117231540"/>
<dbReference type="Pfam" id="PF10300">
    <property type="entry name" value="Iml2-TPR_39"/>
    <property type="match status" value="1"/>
</dbReference>
<evidence type="ECO:0000256" key="6">
    <source>
        <dbReference type="SAM" id="MobiDB-lite"/>
    </source>
</evidence>
<dbReference type="PANTHER" id="PTHR31859:SF1">
    <property type="entry name" value="TETRATRICOPEPTIDE REPEAT PROTEIN 39C"/>
    <property type="match status" value="1"/>
</dbReference>
<dbReference type="AlphaFoldDB" id="A0A6J3JYR6"/>
<evidence type="ECO:0000259" key="7">
    <source>
        <dbReference type="PROSITE" id="PS51469"/>
    </source>
</evidence>
<dbReference type="KEGG" id="bvk:117231540"/>
<name>A0A6J3JYR6_9HYME</name>
<feature type="domain" description="SUN" evidence="7">
    <location>
        <begin position="687"/>
        <end position="848"/>
    </location>
</feature>
<dbReference type="RefSeq" id="XP_033345968.1">
    <property type="nucleotide sequence ID" value="XM_033490077.1"/>
</dbReference>
<keyword evidence="2" id="KW-0812">Transmembrane</keyword>
<evidence type="ECO:0000313" key="9">
    <source>
        <dbReference type="RefSeq" id="XP_033345968.1"/>
    </source>
</evidence>
<organism evidence="8 9">
    <name type="scientific">Bombus vosnesenskii</name>
    <dbReference type="NCBI Taxonomy" id="207650"/>
    <lineage>
        <taxon>Eukaryota</taxon>
        <taxon>Metazoa</taxon>
        <taxon>Ecdysozoa</taxon>
        <taxon>Arthropoda</taxon>
        <taxon>Hexapoda</taxon>
        <taxon>Insecta</taxon>
        <taxon>Pterygota</taxon>
        <taxon>Neoptera</taxon>
        <taxon>Endopterygota</taxon>
        <taxon>Hymenoptera</taxon>
        <taxon>Apocrita</taxon>
        <taxon>Aculeata</taxon>
        <taxon>Apoidea</taxon>
        <taxon>Anthophila</taxon>
        <taxon>Apidae</taxon>
        <taxon>Bombus</taxon>
        <taxon>Pyrobombus</taxon>
    </lineage>
</organism>
<dbReference type="InterPro" id="IPR012919">
    <property type="entry name" value="SUN_dom"/>
</dbReference>
<proteinExistence type="predicted"/>
<dbReference type="InterPro" id="IPR019412">
    <property type="entry name" value="IML2/TPR_39"/>
</dbReference>
<evidence type="ECO:0000256" key="4">
    <source>
        <dbReference type="ARBA" id="ARBA00023054"/>
    </source>
</evidence>
<feature type="compositionally biased region" description="Low complexity" evidence="6">
    <location>
        <begin position="200"/>
        <end position="213"/>
    </location>
</feature>
<protein>
    <submittedName>
        <fullName evidence="9">Tetratricopeptide repeat protein 39C-like</fullName>
    </submittedName>
</protein>
<keyword evidence="5" id="KW-0472">Membrane</keyword>
<evidence type="ECO:0000256" key="3">
    <source>
        <dbReference type="ARBA" id="ARBA00022989"/>
    </source>
</evidence>
<evidence type="ECO:0000256" key="2">
    <source>
        <dbReference type="ARBA" id="ARBA00022692"/>
    </source>
</evidence>
<sequence>MATKSNGTKEWNTARMGISLLLNNKTEEAEALFTGHPHSFHMKAGRCFVLFMNALMTFENDKLQQAMLLLKDMERECASDIGWLKSMKSKVFKAEETGKDYVNKLERQIVLADSQVCSAILTLLQQELTGYVRGGWMLRKAWRVYQHAHSQILQLYQRTFGSNPSGFDTRCSTPSCNGSSYSLQSPHSPGSSEWSIPSCNGSTNNPTPISSPSGLRSSLSMFFSLTGITSEQQTPFVEPSEVSRLMSAVSFGYGIYQLCVSLLPPSLLKVIHFLGFEGDREAGITALMYARLSEDMRAPLATLSLLWYHTIARPFFALDGSNLRAGVNAAKQLIAECHSEFSNSALFLFFAGRIERLESNVNGALQAYAKAVEASSQREIKLLCLHEVAWCHLIRLSYEEAYRSLTQLHQQSRWSVSFYDYLATVCCGAIGKFDIVASSYRKVHHCDNRMSKETQLGLFVLRRTPKLVDLKTGQPYTVLYYRLLVYELLYLWNAMPSCSVDSLQGILLGPSKDQTCDYEYDPMNVRNTYCCANGGTCPAAILNSSRQSPWYCKFIKPFVFCIITSLLAMSVSHLCDKYSASTTFKIIRSDLVNLRTHLNTLSMEVKNVMETRDDLKSKLKEVGYVIPKMSEAILYLRNEVSEGMEQHTKTLLKVMSPETVRELVKSELQTYDADKTGRTDYALGTSGGAILSTRKTETYSAGAPVLKLFGIPICQQQNTPHAIIQTSVLPGECWAFKGSSGSVVIQLLGFVHVSGVSLEHIPQSISPTGETSTAPKQFSILGLTSVDDTNSFFFGEFTYDNTGPPVQYFEVQNKPKKAYEIIELKVHSNSGNNEYTCIYRIRVHGTLSKKSR</sequence>
<reference evidence="9" key="1">
    <citation type="submission" date="2025-08" db="UniProtKB">
        <authorList>
            <consortium name="RefSeq"/>
        </authorList>
    </citation>
    <scope>IDENTIFICATION</scope>
    <source>
        <tissue evidence="9">Muscle</tissue>
    </source>
</reference>
<evidence type="ECO:0000256" key="5">
    <source>
        <dbReference type="ARBA" id="ARBA00023136"/>
    </source>
</evidence>
<dbReference type="PANTHER" id="PTHR31859">
    <property type="entry name" value="TETRATRICOPEPTIDE REPEAT PROTEIN 39 FAMILY MEMBER"/>
    <property type="match status" value="1"/>
</dbReference>
<dbReference type="GO" id="GO:0060271">
    <property type="term" value="P:cilium assembly"/>
    <property type="evidence" value="ECO:0007669"/>
    <property type="project" value="TreeGrafter"/>
</dbReference>
<keyword evidence="3" id="KW-1133">Transmembrane helix</keyword>
<dbReference type="GO" id="GO:0005635">
    <property type="term" value="C:nuclear envelope"/>
    <property type="evidence" value="ECO:0007669"/>
    <property type="project" value="UniProtKB-ARBA"/>
</dbReference>
<evidence type="ECO:0000256" key="1">
    <source>
        <dbReference type="ARBA" id="ARBA00004370"/>
    </source>
</evidence>
<dbReference type="Pfam" id="PF07738">
    <property type="entry name" value="Sad1_UNC"/>
    <property type="match status" value="1"/>
</dbReference>
<keyword evidence="4" id="KW-0175">Coiled coil</keyword>
<dbReference type="FunFam" id="2.60.120.260:FF:000009">
    <property type="entry name" value="SUN domain-containing protein 1 isoform X1"/>
    <property type="match status" value="1"/>
</dbReference>
<feature type="region of interest" description="Disordered" evidence="6">
    <location>
        <begin position="182"/>
        <end position="213"/>
    </location>
</feature>
<dbReference type="PROSITE" id="PS51469">
    <property type="entry name" value="SUN"/>
    <property type="match status" value="1"/>
</dbReference>
<evidence type="ECO:0000313" key="8">
    <source>
        <dbReference type="Proteomes" id="UP000504631"/>
    </source>
</evidence>
<comment type="subcellular location">
    <subcellularLocation>
        <location evidence="1">Membrane</location>
    </subcellularLocation>
</comment>
<gene>
    <name evidence="9" type="primary">LOC117231540</name>
</gene>
<dbReference type="GO" id="GO:0016020">
    <property type="term" value="C:membrane"/>
    <property type="evidence" value="ECO:0007669"/>
    <property type="project" value="UniProtKB-SubCell"/>
</dbReference>